<dbReference type="Pfam" id="PF06078">
    <property type="entry name" value="DUF937"/>
    <property type="match status" value="1"/>
</dbReference>
<dbReference type="EMBL" id="REFH01000009">
    <property type="protein sequence ID" value="RMA76234.1"/>
    <property type="molecule type" value="Genomic_DNA"/>
</dbReference>
<name>A0A3L9ZVA2_9FLAO</name>
<reference evidence="1 2" key="1">
    <citation type="submission" date="2018-10" db="EMBL/GenBank/DDBJ databases">
        <title>Genomic Encyclopedia of Archaeal and Bacterial Type Strains, Phase II (KMG-II): from individual species to whole genera.</title>
        <authorList>
            <person name="Goeker M."/>
        </authorList>
    </citation>
    <scope>NUCLEOTIDE SEQUENCE [LARGE SCALE GENOMIC DNA]</scope>
    <source>
        <strain evidence="1 2">DSM 19727</strain>
    </source>
</reference>
<evidence type="ECO:0000313" key="1">
    <source>
        <dbReference type="EMBL" id="RMA76234.1"/>
    </source>
</evidence>
<dbReference type="OrthoDB" id="708105at2"/>
<organism evidence="1 2">
    <name type="scientific">Flavobacterium weaverense</name>
    <dbReference type="NCBI Taxonomy" id="271156"/>
    <lineage>
        <taxon>Bacteria</taxon>
        <taxon>Pseudomonadati</taxon>
        <taxon>Bacteroidota</taxon>
        <taxon>Flavobacteriia</taxon>
        <taxon>Flavobacteriales</taxon>
        <taxon>Flavobacteriaceae</taxon>
        <taxon>Flavobacterium</taxon>
    </lineage>
</organism>
<protein>
    <submittedName>
        <fullName evidence="1">Uncharacterized protein DUF937</fullName>
    </submittedName>
</protein>
<comment type="caution">
    <text evidence="1">The sequence shown here is derived from an EMBL/GenBank/DDBJ whole genome shotgun (WGS) entry which is preliminary data.</text>
</comment>
<gene>
    <name evidence="1" type="ORF">BC961_1961</name>
</gene>
<dbReference type="AlphaFoldDB" id="A0A3L9ZVA2"/>
<sequence length="214" mass="21036">MAGLMDLLDSDLGQQIISGVSQRAGTTENETSSVLSSALPILLGAMQTNAATAEGKSGLLGALLGGKHDGGILDNLSGFLGGADLSDGSNILGHVLGGNQPNVENKLSQNTGVSSDKIGMILKMAAPILMAYLAKNAKQSGINKNDESSAGGGISDILGGLLGGNEGSSTSGAGGLLTSALDQNGDGKLTIDDAVSAASKHGGIGGIFGKIFGK</sequence>
<dbReference type="RefSeq" id="WP_121925583.1">
    <property type="nucleotide sequence ID" value="NZ_CBCSGA010000009.1"/>
</dbReference>
<dbReference type="Proteomes" id="UP000280368">
    <property type="component" value="Unassembled WGS sequence"/>
</dbReference>
<proteinExistence type="predicted"/>
<accession>A0A3L9ZVA2</accession>
<keyword evidence="2" id="KW-1185">Reference proteome</keyword>
<evidence type="ECO:0000313" key="2">
    <source>
        <dbReference type="Proteomes" id="UP000280368"/>
    </source>
</evidence>
<dbReference type="InterPro" id="IPR009282">
    <property type="entry name" value="DUF937"/>
</dbReference>